<sequence length="3531" mass="366852">MKKKYQSLSQITSIYGSWLKKVAFIFLALLTSWQVQAQTEVCDDGIDNDGDNFIDYYDPDCSCNNSNYFGWCTPACLYTEGFSAFSMEQQWATSTTVPTYNTPIVADLDGDGLPEVIMMDMTGYVAADPRRTSGIQIFNGSTGTLKTSFATVSMAWVSPHPIVVADVDDDGKGEIIVAAIDNGPNSALVRGRLVCYEETSPNTWVQKWMSDSQFGVHASVKFGSALGVADFNSDGIPEVYVYDEIFNARTGVKLATPTVAPYSTALMGNFAWGAMASPTAADLTADAGIELACGNVVYNVNITNTAGTAGNTMTAVRLPDATCKDGFTATADMDGDNQLDVVVVTGATGGSDKSVYVWNPRTLTVIASTTDNRSSQAGIPFIGDMDNDKKPEIGLTRSLKVLAYEFNNTATLSKKWELATTDGSGFTGITMFDFNQDGVYEMVYRDESTLRILDGSGSSAVTKVSIACGSGTGAEMPVVADLDGDGAAEICVTCQTIDISRGTLRSFQSDKRPWAPARRVWNQYNYNVVNINDNLSVPKTQQNHAIAFSAGLPLNNALVQATLFDKDGTQIYPAADATVKIISGVVSGIGTTLTINFRITNNSVAAINLAAGTVISFFNNSPSSGGTLLGTYTTTAPLVPGAYINALKTLTYPGGAINLYAVINTDGAVTPITIDNYNQAECDYTNNMDNLLVGDYDNDGIADNLDIDDDNDGILDTVEGLGTNPSADDDSDGIPNCYDNITASTDINNDGLNDSFDQDLDGVPNHYDLDSDNDGINDLRESGLTATQIFTLDTDNNGILDGIFGVNGYDNGAETAVDNGTPIYTVANSDGLTRPDFLDLDSDNDGINDIRESGNIALDANNDGVVDGGDADADGILDGADGNDVSFGDQNDTLPIDTDNDGVVNYKDLDSDNDGINDVREGSITDLDTNDDGRITSADTNGGDTDNDGIPNSADGNPTAFGDLNESVPNTDNDNVPDYLDLDSDNDGINDVRENGFASLDANNNGLVDGTDADGDGILSSADGFVGLGDTADPDLVNTDGADNPNFRDLDSDNDSENDIKEAGLLATDTNEDGIVNGTDADNDGILSAVDGSAAWADASDPAPIDTDGDVIPDYLDLDSDNDGIFDIVEIGNGVYDANADGKMDNTIDNDKDGIVGAADGNAAGYGDLSDNDMDGVANILDYDADNDGIPNLIEGNGVNPSADLNGDGIVNYADPTYPGFTDTNGDGVHDPFDKDLDGIPNHLDLDSDNDGIADVIEAGGIDANGDGVVDFAEANSDVADANNNGVIDNIQATNPNTSKMTAGTAAGGFYTNTNAALDTDGDGVADFLDLDADNDGIFDVIEAKGTDANGDGRQDYAGTFVANDANQNGWLSSKDGGAGGVSPVTSSGTLGSAPSTYLGANADADYVPNFRDLDSDNDGINDVREANLSDSDGNGVIGSGAVPTVNTNGVVTGATASPRNTDGDLVADYLDLDSDNDGINDVRERTTSATSFSDTNSDGTLDGADTDNDGIRDTEDTFVGFGDSADPTLPDTDLDGFPNFRDLDSDNDGINDLRENIIADNILNSLDTNEDGMIDNNDTDGDGIQNGADGNINAFGDLADASLRNRDSDAVPNYLDLDSDNDGINDIIEGGYAAQDDNHDGLVDGADVDGDGIRDVVDGNDSVYGDLADALQRNTDKDSAPDFVDLDSDNDGINDVDEANLTDANRNGMVDGSDTDGDGILSSADAFVGFGDNSDPIATDTDGDNIPDYRDLDSDNDSVNDVIEGGNAAADPDGDGIANGSDSDGDGIRSSVDNSSLAVGESSNPLPTDTDSDGVPDYRDLDSNNDGVKDIVSAGNGSLDPNNDGRIDNLTDGDGDGLVGASDGNTASFGDKSDNDGDGIDNTTDLDSDNDGITDIIEGKGTDPSADADGDGLPNYIDPSFAGFTDINLDGINDNFDQDRDGVPNFLDLDSDNDGIADVIEAGGIDANGDGILDYAEASADAADADNNGIIDNIQATSTSTTKLTAGTAAGGFYATANAALDTDGDAIPDYLDLDSDNDGITDVAEAAGIDANNDGILDYVGYFSANDANSNGWMDTKDGLIGGTSPVKSSGTIGSMPSAYTGSTSNRGANNDGDNTPNFRDLDSDNDGINDVREAGNADGDNDGRIGTGTPAIDANGKVAAATSNPRATDFDAVADYLDLDSDDDGINDIRENGLISLDADNNGLVDGSTDTDGDGILNGADAKAGFGDASDPVLKDTDGDGVANFRDLDSDNDGINDVRENGNISLDTNNDGIVDGTDTDGDGIRNGVDGATSAFGDSTDPALRDRDSDGVANYIDLDSDNDGINDVREVFSTNNDSNGDGTVDGSDSDGDGILDNIDDNDLAFGDKNDPALHNTDGDGSADYWDLDSDNDGINDVREALNQSFDTNNDGMIDGTDTDGDGILAGVDSKSGFGETTDAIPTDTDSDGLADYRDLDSDNDSLNDIEEAGYASADANGDAIVDGVDTDNDGIRNLVDGNNSSIGDAADPAPTDTDGDGIPNYRDLDSDGDGMRDIVEAGNTIFDANGDGKMDNTSDSDGDGIVGAADGNPAGYGDSNDSDDDGIGNIADYDDDNDGIPDLIEGNGTDPSADADADGLPNYADASFAGYVDTNGDGVNDNFDKDLDGVPNQLDLDSDNDGVPDVVEAGGVDANGDGVIDYSALDPDAADADNNGIIDNIQANVATASKLTAGVPAGGFYKPTNSALDTDGDGIADFLDLDSDNDGIFDVAEAFGIDADNNGRFDFTGTFASNDINNNGWLNTVDGSSGGTALVRSTGTVGSVPTAYVGGNVDGDITPNFRDLDSDNDGITDVREAGLTDSDNNGIVGSGAIPAINVNGVVALATSAPSNTDGDTRPNYVDLDSDNDGITDVREGGFTANDANNDGILDGVDSDGDGLRNAADGLSGFGDSADPAQPDTDGDSTPDFRDLDSDNDGINDIREGGNTAADADNNGIADGVDADNDGLRSSVDGNEAAFGDSGDPAIVDTDSDGAPNYKDLDSDNDGINDVKEASLTDIDTNSDGIVDGSDADGDGILDDADGNSSAFGDLSDATVLNSDGDAVPNYLDLDSDNDGINDVRENNNAAFDTNNDGMVDGADTDQDGIINATDGNAAGFGDVASNVLDTDNDGVPDYRDLDSDNDGITDVKETSLTALDTDNDGRLTGTDTDNDGIVNAADGNTSAYGDNGDTAPFDTDGDGVLDFHSPDADGDAALDRVEGFDDNENGDAYDDLKARVYDFEANHGFPNMYPSSDSDLDGTPDWLDDADGDGIPNYLDVDSSIYHDTDGDGLIDLFDVTSGGIAYGAVAGEPDNDGDGNINIRDNSDIVILPLNFLSFYAIKKDKFAFLEWKTTNEQNVSHFEIEKSYNGRDFLYMGRVKAKGKTLSSINTYDWQDPQALEGVVYYRIKEVDFDGKQEYSHTAVLSDKAAEKFSIYPNVATTDKVYVSFSSEAVEKVQVVIIDVNGVPVFKTSYEKEKGLSTLPITLDTLPSGTYFVNLVADGQRYTRQLVVVRQ</sequence>
<feature type="region of interest" description="Disordered" evidence="1">
    <location>
        <begin position="2543"/>
        <end position="2586"/>
    </location>
</feature>
<dbReference type="SUPFAM" id="SSF69318">
    <property type="entry name" value="Integrin alpha N-terminal domain"/>
    <property type="match status" value="2"/>
</dbReference>
<dbReference type="GO" id="GO:0005509">
    <property type="term" value="F:calcium ion binding"/>
    <property type="evidence" value="ECO:0007669"/>
    <property type="project" value="InterPro"/>
</dbReference>
<feature type="signal peptide" evidence="2">
    <location>
        <begin position="1"/>
        <end position="37"/>
    </location>
</feature>
<feature type="compositionally biased region" description="Low complexity" evidence="1">
    <location>
        <begin position="2270"/>
        <end position="2279"/>
    </location>
</feature>
<feature type="compositionally biased region" description="Low complexity" evidence="1">
    <location>
        <begin position="2962"/>
        <end position="2977"/>
    </location>
</feature>
<feature type="region of interest" description="Disordered" evidence="1">
    <location>
        <begin position="1372"/>
        <end position="1394"/>
    </location>
</feature>
<dbReference type="Pfam" id="PF18962">
    <property type="entry name" value="Por_Secre_tail"/>
    <property type="match status" value="1"/>
</dbReference>
<protein>
    <submittedName>
        <fullName evidence="4">Por secretion system C-terminal sorting domain-containing protein</fullName>
    </submittedName>
</protein>
<feature type="region of interest" description="Disordered" evidence="1">
    <location>
        <begin position="2486"/>
        <end position="2530"/>
    </location>
</feature>
<feature type="compositionally biased region" description="Polar residues" evidence="1">
    <location>
        <begin position="1384"/>
        <end position="1394"/>
    </location>
</feature>
<dbReference type="Proteomes" id="UP000199514">
    <property type="component" value="Unassembled WGS sequence"/>
</dbReference>
<organism evidence="4 5">
    <name type="scientific">Flexibacter flexilis DSM 6793</name>
    <dbReference type="NCBI Taxonomy" id="927664"/>
    <lineage>
        <taxon>Bacteria</taxon>
        <taxon>Pseudomonadati</taxon>
        <taxon>Bacteroidota</taxon>
        <taxon>Cytophagia</taxon>
        <taxon>Cytophagales</taxon>
        <taxon>Flexibacteraceae</taxon>
        <taxon>Flexibacter</taxon>
    </lineage>
</organism>
<dbReference type="EMBL" id="FOLE01000001">
    <property type="protein sequence ID" value="SFB81776.1"/>
    <property type="molecule type" value="Genomic_DNA"/>
</dbReference>
<evidence type="ECO:0000256" key="1">
    <source>
        <dbReference type="SAM" id="MobiDB-lite"/>
    </source>
</evidence>
<feature type="compositionally biased region" description="Acidic residues" evidence="1">
    <location>
        <begin position="3047"/>
        <end position="3058"/>
    </location>
</feature>
<dbReference type="InterPro" id="IPR018247">
    <property type="entry name" value="EF_Hand_1_Ca_BS"/>
</dbReference>
<feature type="region of interest" description="Disordered" evidence="1">
    <location>
        <begin position="2429"/>
        <end position="2452"/>
    </location>
</feature>
<dbReference type="SUPFAM" id="SSF103647">
    <property type="entry name" value="TSP type-3 repeat"/>
    <property type="match status" value="17"/>
</dbReference>
<evidence type="ECO:0000313" key="4">
    <source>
        <dbReference type="EMBL" id="SFB81776.1"/>
    </source>
</evidence>
<feature type="compositionally biased region" description="Low complexity" evidence="1">
    <location>
        <begin position="2504"/>
        <end position="2521"/>
    </location>
</feature>
<feature type="compositionally biased region" description="Polar residues" evidence="1">
    <location>
        <begin position="2088"/>
        <end position="2120"/>
    </location>
</feature>
<feature type="region of interest" description="Disordered" evidence="1">
    <location>
        <begin position="2264"/>
        <end position="2309"/>
    </location>
</feature>
<dbReference type="InterPro" id="IPR028994">
    <property type="entry name" value="Integrin_alpha_N"/>
</dbReference>
<feature type="compositionally biased region" description="Low complexity" evidence="1">
    <location>
        <begin position="2336"/>
        <end position="2348"/>
    </location>
</feature>
<keyword evidence="5" id="KW-1185">Reference proteome</keyword>
<dbReference type="InterPro" id="IPR026444">
    <property type="entry name" value="Secre_tail"/>
</dbReference>
<dbReference type="NCBIfam" id="TIGR04183">
    <property type="entry name" value="Por_Secre_tail"/>
    <property type="match status" value="1"/>
</dbReference>
<dbReference type="InterPro" id="IPR028974">
    <property type="entry name" value="TSP_type-3_rpt"/>
</dbReference>
<name>A0A1I1E529_9BACT</name>
<feature type="region of interest" description="Disordered" evidence="1">
    <location>
        <begin position="1482"/>
        <end position="1537"/>
    </location>
</feature>
<feature type="compositionally biased region" description="Polar residues" evidence="1">
    <location>
        <begin position="1795"/>
        <end position="1810"/>
    </location>
</feature>
<feature type="region of interest" description="Disordered" evidence="1">
    <location>
        <begin position="2087"/>
        <end position="2155"/>
    </location>
</feature>
<evidence type="ECO:0000256" key="2">
    <source>
        <dbReference type="SAM" id="SignalP"/>
    </source>
</evidence>
<feature type="domain" description="Secretion system C-terminal sorting" evidence="3">
    <location>
        <begin position="3451"/>
        <end position="3528"/>
    </location>
</feature>
<feature type="compositionally biased region" description="Polar residues" evidence="1">
    <location>
        <begin position="1488"/>
        <end position="1500"/>
    </location>
</feature>
<feature type="region of interest" description="Disordered" evidence="1">
    <location>
        <begin position="1674"/>
        <end position="1694"/>
    </location>
</feature>
<feature type="compositionally biased region" description="Acidic residues" evidence="1">
    <location>
        <begin position="2349"/>
        <end position="2360"/>
    </location>
</feature>
<evidence type="ECO:0000313" key="5">
    <source>
        <dbReference type="Proteomes" id="UP000199514"/>
    </source>
</evidence>
<dbReference type="PROSITE" id="PS00018">
    <property type="entry name" value="EF_HAND_1"/>
    <property type="match status" value="1"/>
</dbReference>
<keyword evidence="2" id="KW-0732">Signal</keyword>
<evidence type="ECO:0000259" key="3">
    <source>
        <dbReference type="Pfam" id="PF18962"/>
    </source>
</evidence>
<dbReference type="STRING" id="927664.SAMN05421780_101611"/>
<feature type="compositionally biased region" description="Acidic residues" evidence="1">
    <location>
        <begin position="1685"/>
        <end position="1694"/>
    </location>
</feature>
<dbReference type="OrthoDB" id="9805017at2"/>
<feature type="region of interest" description="Disordered" evidence="1">
    <location>
        <begin position="2865"/>
        <end position="3058"/>
    </location>
</feature>
<feature type="compositionally biased region" description="Low complexity" evidence="1">
    <location>
        <begin position="1758"/>
        <end position="1794"/>
    </location>
</feature>
<feature type="region of interest" description="Disordered" evidence="1">
    <location>
        <begin position="2335"/>
        <end position="2360"/>
    </location>
</feature>
<dbReference type="PANTHER" id="PTHR10199:SF100">
    <property type="entry name" value="THROMBOSPONDIN, ISOFORM A"/>
    <property type="match status" value="1"/>
</dbReference>
<dbReference type="PANTHER" id="PTHR10199">
    <property type="entry name" value="THROMBOSPONDIN"/>
    <property type="match status" value="1"/>
</dbReference>
<dbReference type="Gene3D" id="4.10.1080.10">
    <property type="entry name" value="TSP type-3 repeat"/>
    <property type="match status" value="8"/>
</dbReference>
<feature type="region of interest" description="Disordered" evidence="1">
    <location>
        <begin position="1733"/>
        <end position="1911"/>
    </location>
</feature>
<feature type="chain" id="PRO_5011571874" evidence="2">
    <location>
        <begin position="38"/>
        <end position="3531"/>
    </location>
</feature>
<accession>A0A1I1E529</accession>
<feature type="compositionally biased region" description="Acidic residues" evidence="1">
    <location>
        <begin position="1877"/>
        <end position="1893"/>
    </location>
</feature>
<feature type="region of interest" description="Disordered" evidence="1">
    <location>
        <begin position="869"/>
        <end position="973"/>
    </location>
</feature>
<gene>
    <name evidence="4" type="ORF">SAMN05421780_101611</name>
</gene>
<reference evidence="4 5" key="1">
    <citation type="submission" date="2016-10" db="EMBL/GenBank/DDBJ databases">
        <authorList>
            <person name="de Groot N.N."/>
        </authorList>
    </citation>
    <scope>NUCLEOTIDE SEQUENCE [LARGE SCALE GENOMIC DNA]</scope>
    <source>
        <strain evidence="4 5">DSM 6793</strain>
    </source>
</reference>
<dbReference type="RefSeq" id="WP_091507064.1">
    <property type="nucleotide sequence ID" value="NZ_FOLE01000001.1"/>
</dbReference>
<proteinExistence type="predicted"/>
<feature type="region of interest" description="Disordered" evidence="1">
    <location>
        <begin position="1033"/>
        <end position="1058"/>
    </location>
</feature>